<evidence type="ECO:0000256" key="5">
    <source>
        <dbReference type="ARBA" id="ARBA00013143"/>
    </source>
</evidence>
<dbReference type="Pfam" id="PF00389">
    <property type="entry name" value="2-Hacid_dh"/>
    <property type="match status" value="1"/>
</dbReference>
<dbReference type="RefSeq" id="WP_332919209.1">
    <property type="nucleotide sequence ID" value="NZ_AP025292.1"/>
</dbReference>
<comment type="similarity">
    <text evidence="3">Belongs to the D-isomer specific 2-hydroxyacid dehydrogenase family.</text>
</comment>
<evidence type="ECO:0000256" key="10">
    <source>
        <dbReference type="ARBA" id="ARBA00048126"/>
    </source>
</evidence>
<evidence type="ECO:0000313" key="14">
    <source>
        <dbReference type="Proteomes" id="UP001354989"/>
    </source>
</evidence>
<proteinExistence type="inferred from homology"/>
<accession>A0ABM7VEA4</accession>
<protein>
    <recommendedName>
        <fullName evidence="6">D-3-phosphoglycerate dehydrogenase</fullName>
        <ecNumber evidence="4">1.1.1.399</ecNumber>
        <ecNumber evidence="5">1.1.1.95</ecNumber>
    </recommendedName>
    <alternativeName>
        <fullName evidence="9">2-oxoglutarate reductase</fullName>
    </alternativeName>
</protein>
<dbReference type="SUPFAM" id="SSF51735">
    <property type="entry name" value="NAD(P)-binding Rossmann-fold domains"/>
    <property type="match status" value="1"/>
</dbReference>
<sequence length="632" mass="70152">METEHNFIIDFDSTFIKVESLDYMAEKAFAREDESEAAHLSQQFRAITDQGMSAEITFEESINKRLNFLKGDRKLVAETVEELKGLVTESFRANRKFLEDHADKIFIVSNGFIDLIAPVVAEYGIPESNIYANRFIYGPEDRIIGMNKENPLSKNQGKVKVTKALSLEGFVYVIGDGYTDYEIKEAGLATKFYAFTGNVSREKVTAVADHIAPSLDEVLFDLGIEGAVSYPKSRIKILLLENVHKSAEERLRDEGFDVETYAAAMDEDMLIERIKGVSIVGLRSKTQLTRRVIEAADRLVAVGAFCIGTNQIDLPACTEKGIAVFNAPYSNTRSVVELALGQIIMLMRNVFDASMSMHSGKWSKTAEGCFEIRGKKLGIIGYGNIGAQLSILAEAAGMDVYYYDLEEKLPLGNVTKCETLEELLRLSDVVSLHVDGRPDNKNVFGEKQFSIMKDGVVFLNLSRGHVVDVNALKKYIDNGKILGAAVDVFPTEPRSNKDPFESILIGCRNTILTSHIGGSTLEAQQNIAAFVPSKLINYINAGETLNSVNFPEIKLSKIDGAHRLMHIHRNVPGILANINQVFAKHKCNILGQSLKTNESIGYLITAIDKQYDAEVVEDLKNIPDTISFRVLY</sequence>
<comment type="function">
    <text evidence="1">Catalyzes the reversible oxidation of 3-phospho-D-glycerate to 3-phosphonooxypyruvate, the first step of the phosphorylated L-serine biosynthesis pathway. Also catalyzes the reversible oxidation of 2-hydroxyglutarate to 2-oxoglutarate.</text>
</comment>
<comment type="catalytic activity">
    <reaction evidence="10">
        <text>(R)-2-hydroxyglutarate + NAD(+) = 2-oxoglutarate + NADH + H(+)</text>
        <dbReference type="Rhea" id="RHEA:49612"/>
        <dbReference type="ChEBI" id="CHEBI:15378"/>
        <dbReference type="ChEBI" id="CHEBI:15801"/>
        <dbReference type="ChEBI" id="CHEBI:16810"/>
        <dbReference type="ChEBI" id="CHEBI:57540"/>
        <dbReference type="ChEBI" id="CHEBI:57945"/>
        <dbReference type="EC" id="1.1.1.399"/>
    </reaction>
</comment>
<dbReference type="CDD" id="cd12176">
    <property type="entry name" value="PGDH_3"/>
    <property type="match status" value="1"/>
</dbReference>
<dbReference type="SUPFAM" id="SSF56784">
    <property type="entry name" value="HAD-like"/>
    <property type="match status" value="1"/>
</dbReference>
<evidence type="ECO:0000256" key="6">
    <source>
        <dbReference type="ARBA" id="ARBA00021582"/>
    </source>
</evidence>
<evidence type="ECO:0000256" key="9">
    <source>
        <dbReference type="ARBA" id="ARBA00030455"/>
    </source>
</evidence>
<dbReference type="Pfam" id="PF12710">
    <property type="entry name" value="HAD"/>
    <property type="match status" value="1"/>
</dbReference>
<dbReference type="PANTHER" id="PTHR43761">
    <property type="entry name" value="D-ISOMER SPECIFIC 2-HYDROXYACID DEHYDROGENASE FAMILY PROTEIN (AFU_ORTHOLOGUE AFUA_1G13630)"/>
    <property type="match status" value="1"/>
</dbReference>
<evidence type="ECO:0000259" key="12">
    <source>
        <dbReference type="PROSITE" id="PS51671"/>
    </source>
</evidence>
<dbReference type="Gene3D" id="3.30.70.260">
    <property type="match status" value="1"/>
</dbReference>
<dbReference type="PROSITE" id="PS51671">
    <property type="entry name" value="ACT"/>
    <property type="match status" value="1"/>
</dbReference>
<dbReference type="Pfam" id="PF22629">
    <property type="entry name" value="ACT_AHAS_ss"/>
    <property type="match status" value="1"/>
</dbReference>
<dbReference type="EC" id="1.1.1.399" evidence="4"/>
<evidence type="ECO:0000256" key="7">
    <source>
        <dbReference type="ARBA" id="ARBA00023002"/>
    </source>
</evidence>
<dbReference type="InterPro" id="IPR036291">
    <property type="entry name" value="NAD(P)-bd_dom_sf"/>
</dbReference>
<comment type="catalytic activity">
    <reaction evidence="11">
        <text>(2R)-3-phosphoglycerate + NAD(+) = 3-phosphooxypyruvate + NADH + H(+)</text>
        <dbReference type="Rhea" id="RHEA:12641"/>
        <dbReference type="ChEBI" id="CHEBI:15378"/>
        <dbReference type="ChEBI" id="CHEBI:18110"/>
        <dbReference type="ChEBI" id="CHEBI:57540"/>
        <dbReference type="ChEBI" id="CHEBI:57945"/>
        <dbReference type="ChEBI" id="CHEBI:58272"/>
        <dbReference type="EC" id="1.1.1.95"/>
    </reaction>
</comment>
<comment type="pathway">
    <text evidence="2">Amino-acid biosynthesis; L-serine biosynthesis; L-serine from 3-phospho-D-glycerate: step 1/3.</text>
</comment>
<dbReference type="InterPro" id="IPR045865">
    <property type="entry name" value="ACT-like_dom_sf"/>
</dbReference>
<dbReference type="InterPro" id="IPR029753">
    <property type="entry name" value="D-isomer_DH_CS"/>
</dbReference>
<reference evidence="13 14" key="1">
    <citation type="submission" date="2021-12" db="EMBL/GenBank/DDBJ databases">
        <title>Genome sequencing of bacteria with rrn-lacking chromosome and rrn-plasmid.</title>
        <authorList>
            <person name="Anda M."/>
            <person name="Iwasaki W."/>
        </authorList>
    </citation>
    <scope>NUCLEOTIDE SEQUENCE [LARGE SCALE GENOMIC DNA]</scope>
    <source>
        <strain evidence="13 14">NBRC 101262</strain>
    </source>
</reference>
<keyword evidence="14" id="KW-1185">Reference proteome</keyword>
<evidence type="ECO:0000256" key="8">
    <source>
        <dbReference type="ARBA" id="ARBA00023027"/>
    </source>
</evidence>
<name>A0ABM7VEA4_9BACT</name>
<keyword evidence="7" id="KW-0560">Oxidoreductase</keyword>
<evidence type="ECO:0000256" key="1">
    <source>
        <dbReference type="ARBA" id="ARBA00003800"/>
    </source>
</evidence>
<evidence type="ECO:0000256" key="4">
    <source>
        <dbReference type="ARBA" id="ARBA00013001"/>
    </source>
</evidence>
<dbReference type="InterPro" id="IPR006139">
    <property type="entry name" value="D-isomer_2_OHA_DH_cat_dom"/>
</dbReference>
<dbReference type="SUPFAM" id="SSF52283">
    <property type="entry name" value="Formate/glycerate dehydrogenase catalytic domain-like"/>
    <property type="match status" value="1"/>
</dbReference>
<keyword evidence="8" id="KW-0520">NAD</keyword>
<dbReference type="SUPFAM" id="SSF55021">
    <property type="entry name" value="ACT-like"/>
    <property type="match status" value="1"/>
</dbReference>
<dbReference type="InterPro" id="IPR054480">
    <property type="entry name" value="AHAS_small-like_ACT"/>
</dbReference>
<dbReference type="Pfam" id="PF02826">
    <property type="entry name" value="2-Hacid_dh_C"/>
    <property type="match status" value="1"/>
</dbReference>
<dbReference type="Gene3D" id="1.10.150.210">
    <property type="entry name" value="Phosphoserine phosphatase, domain 2"/>
    <property type="match status" value="1"/>
</dbReference>
<dbReference type="PROSITE" id="PS00065">
    <property type="entry name" value="D_2_HYDROXYACID_DH_1"/>
    <property type="match status" value="1"/>
</dbReference>
<evidence type="ECO:0000313" key="13">
    <source>
        <dbReference type="EMBL" id="BDC99264.1"/>
    </source>
</evidence>
<dbReference type="Gene3D" id="3.40.50.720">
    <property type="entry name" value="NAD(P)-binding Rossmann-like Domain"/>
    <property type="match status" value="2"/>
</dbReference>
<dbReference type="InterPro" id="IPR006140">
    <property type="entry name" value="D-isomer_DH_NAD-bd"/>
</dbReference>
<dbReference type="InterPro" id="IPR050418">
    <property type="entry name" value="D-iso_2-hydroxyacid_DH_PdxB"/>
</dbReference>
<feature type="domain" description="ACT" evidence="12">
    <location>
        <begin position="563"/>
        <end position="632"/>
    </location>
</feature>
<evidence type="ECO:0000256" key="11">
    <source>
        <dbReference type="ARBA" id="ARBA00048731"/>
    </source>
</evidence>
<dbReference type="Gene3D" id="3.40.50.1000">
    <property type="entry name" value="HAD superfamily/HAD-like"/>
    <property type="match status" value="1"/>
</dbReference>
<dbReference type="EC" id="1.1.1.95" evidence="5"/>
<evidence type="ECO:0000256" key="2">
    <source>
        <dbReference type="ARBA" id="ARBA00005216"/>
    </source>
</evidence>
<dbReference type="InterPro" id="IPR023214">
    <property type="entry name" value="HAD_sf"/>
</dbReference>
<evidence type="ECO:0000256" key="3">
    <source>
        <dbReference type="ARBA" id="ARBA00005854"/>
    </source>
</evidence>
<dbReference type="NCBIfam" id="TIGR01488">
    <property type="entry name" value="HAD-SF-IB"/>
    <property type="match status" value="1"/>
</dbReference>
<dbReference type="CDD" id="cd04901">
    <property type="entry name" value="ACT_3PGDH"/>
    <property type="match status" value="1"/>
</dbReference>
<dbReference type="PROSITE" id="PS00671">
    <property type="entry name" value="D_2_HYDROXYACID_DH_3"/>
    <property type="match status" value="1"/>
</dbReference>
<dbReference type="EMBL" id="AP025292">
    <property type="protein sequence ID" value="BDC99264.1"/>
    <property type="molecule type" value="Genomic_DNA"/>
</dbReference>
<organism evidence="13 14">
    <name type="scientific">Persicobacter psychrovividus</name>
    <dbReference type="NCBI Taxonomy" id="387638"/>
    <lineage>
        <taxon>Bacteria</taxon>
        <taxon>Pseudomonadati</taxon>
        <taxon>Bacteroidota</taxon>
        <taxon>Cytophagia</taxon>
        <taxon>Cytophagales</taxon>
        <taxon>Persicobacteraceae</taxon>
        <taxon>Persicobacter</taxon>
    </lineage>
</organism>
<dbReference type="PANTHER" id="PTHR43761:SF1">
    <property type="entry name" value="D-ISOMER SPECIFIC 2-HYDROXYACID DEHYDROGENASE CATALYTIC DOMAIN-CONTAINING PROTEIN-RELATED"/>
    <property type="match status" value="1"/>
</dbReference>
<dbReference type="Proteomes" id="UP001354989">
    <property type="component" value="Chromosome"/>
</dbReference>
<gene>
    <name evidence="13" type="ORF">PEPS_15450</name>
</gene>
<dbReference type="NCBIfam" id="NF008759">
    <property type="entry name" value="PRK11790.1"/>
    <property type="match status" value="1"/>
</dbReference>
<dbReference type="InterPro" id="IPR002912">
    <property type="entry name" value="ACT_dom"/>
</dbReference>
<dbReference type="InterPro" id="IPR036412">
    <property type="entry name" value="HAD-like_sf"/>
</dbReference>
<dbReference type="InterPro" id="IPR029752">
    <property type="entry name" value="D-isomer_DH_CS1"/>
</dbReference>